<organism evidence="2 3">
    <name type="scientific">Sphingomonas colocasiae</name>
    <dbReference type="NCBI Taxonomy" id="1848973"/>
    <lineage>
        <taxon>Bacteria</taxon>
        <taxon>Pseudomonadati</taxon>
        <taxon>Pseudomonadota</taxon>
        <taxon>Alphaproteobacteria</taxon>
        <taxon>Sphingomonadales</taxon>
        <taxon>Sphingomonadaceae</taxon>
        <taxon>Sphingomonas</taxon>
    </lineage>
</organism>
<dbReference type="EMBL" id="JAINVV010000011">
    <property type="protein sequence ID" value="MBY8825073.1"/>
    <property type="molecule type" value="Genomic_DNA"/>
</dbReference>
<evidence type="ECO:0008006" key="4">
    <source>
        <dbReference type="Google" id="ProtNLM"/>
    </source>
</evidence>
<gene>
    <name evidence="2" type="ORF">K7G82_22405</name>
</gene>
<accession>A0ABS7PUX4</accession>
<evidence type="ECO:0000313" key="2">
    <source>
        <dbReference type="EMBL" id="MBY8825073.1"/>
    </source>
</evidence>
<feature type="transmembrane region" description="Helical" evidence="1">
    <location>
        <begin position="33"/>
        <end position="52"/>
    </location>
</feature>
<feature type="transmembrane region" description="Helical" evidence="1">
    <location>
        <begin position="7"/>
        <end position="27"/>
    </location>
</feature>
<sequence>MSPYVRAWAYVAIVASLLLGASIWGDGGVPPAVLPYLVVLFPLHVGLTAVFFKCRACGTSVFAHRPGMFGPFTPWPHRHCRKCGNDNHAG</sequence>
<evidence type="ECO:0000256" key="1">
    <source>
        <dbReference type="SAM" id="Phobius"/>
    </source>
</evidence>
<keyword evidence="1" id="KW-0812">Transmembrane</keyword>
<proteinExistence type="predicted"/>
<protein>
    <recommendedName>
        <fullName evidence="4">DUF983 domain-containing protein</fullName>
    </recommendedName>
</protein>
<keyword evidence="1" id="KW-1133">Transmembrane helix</keyword>
<evidence type="ECO:0000313" key="3">
    <source>
        <dbReference type="Proteomes" id="UP000706039"/>
    </source>
</evidence>
<keyword evidence="1" id="KW-0472">Membrane</keyword>
<keyword evidence="3" id="KW-1185">Reference proteome</keyword>
<comment type="caution">
    <text evidence="2">The sequence shown here is derived from an EMBL/GenBank/DDBJ whole genome shotgun (WGS) entry which is preliminary data.</text>
</comment>
<reference evidence="2 3" key="1">
    <citation type="submission" date="2021-08" db="EMBL/GenBank/DDBJ databases">
        <authorList>
            <person name="Tuo L."/>
        </authorList>
    </citation>
    <scope>NUCLEOTIDE SEQUENCE [LARGE SCALE GENOMIC DNA]</scope>
    <source>
        <strain evidence="2 3">JCM 31229</strain>
    </source>
</reference>
<dbReference type="Proteomes" id="UP000706039">
    <property type="component" value="Unassembled WGS sequence"/>
</dbReference>
<name>A0ABS7PUX4_9SPHN</name>
<dbReference type="RefSeq" id="WP_222992177.1">
    <property type="nucleotide sequence ID" value="NZ_JAINVV010000011.1"/>
</dbReference>